<keyword evidence="2" id="KW-1185">Reference proteome</keyword>
<reference evidence="1 2" key="1">
    <citation type="journal article" date="2013" name="Genome Biol.">
        <title>The genome sequence of the most widely cultivated cacao type and its use to identify candidate genes regulating pod color.</title>
        <authorList>
            <person name="Motamayor J.C."/>
            <person name="Mockaitis K."/>
            <person name="Schmutz J."/>
            <person name="Haiminen N."/>
            <person name="Iii D.L."/>
            <person name="Cornejo O."/>
            <person name="Findley S.D."/>
            <person name="Zheng P."/>
            <person name="Utro F."/>
            <person name="Royaert S."/>
            <person name="Saski C."/>
            <person name="Jenkins J."/>
            <person name="Podicheti R."/>
            <person name="Zhao M."/>
            <person name="Scheffler B.E."/>
            <person name="Stack J.C."/>
            <person name="Feltus F.A."/>
            <person name="Mustiga G.M."/>
            <person name="Amores F."/>
            <person name="Phillips W."/>
            <person name="Marelli J.P."/>
            <person name="May G.D."/>
            <person name="Shapiro H."/>
            <person name="Ma J."/>
            <person name="Bustamante C.D."/>
            <person name="Schnell R.J."/>
            <person name="Main D."/>
            <person name="Gilbert D."/>
            <person name="Parida L."/>
            <person name="Kuhn D.N."/>
        </authorList>
    </citation>
    <scope>NUCLEOTIDE SEQUENCE [LARGE SCALE GENOMIC DNA]</scope>
    <source>
        <strain evidence="2">cv. Matina 1-6</strain>
    </source>
</reference>
<dbReference type="EMBL" id="CM001886">
    <property type="protein sequence ID" value="EOY17328.1"/>
    <property type="molecule type" value="Genomic_DNA"/>
</dbReference>
<gene>
    <name evidence="1" type="ORF">TCM_036489</name>
</gene>
<protein>
    <submittedName>
        <fullName evidence="1">Uncharacterized protein</fullName>
    </submittedName>
</protein>
<evidence type="ECO:0000313" key="2">
    <source>
        <dbReference type="Proteomes" id="UP000026915"/>
    </source>
</evidence>
<dbReference type="HOGENOM" id="CLU_2363882_0_0_1"/>
<proteinExistence type="predicted"/>
<dbReference type="InParanoid" id="A0A061FKA1"/>
<evidence type="ECO:0000313" key="1">
    <source>
        <dbReference type="EMBL" id="EOY17328.1"/>
    </source>
</evidence>
<name>A0A061FKA1_THECC</name>
<accession>A0A061FKA1</accession>
<organism evidence="1 2">
    <name type="scientific">Theobroma cacao</name>
    <name type="common">Cacao</name>
    <name type="synonym">Cocoa</name>
    <dbReference type="NCBI Taxonomy" id="3641"/>
    <lineage>
        <taxon>Eukaryota</taxon>
        <taxon>Viridiplantae</taxon>
        <taxon>Streptophyta</taxon>
        <taxon>Embryophyta</taxon>
        <taxon>Tracheophyta</taxon>
        <taxon>Spermatophyta</taxon>
        <taxon>Magnoliopsida</taxon>
        <taxon>eudicotyledons</taxon>
        <taxon>Gunneridae</taxon>
        <taxon>Pentapetalae</taxon>
        <taxon>rosids</taxon>
        <taxon>malvids</taxon>
        <taxon>Malvales</taxon>
        <taxon>Malvaceae</taxon>
        <taxon>Byttnerioideae</taxon>
        <taxon>Theobroma</taxon>
    </lineage>
</organism>
<dbReference type="Gramene" id="EOY17328">
    <property type="protein sequence ID" value="EOY17328"/>
    <property type="gene ID" value="TCM_036489"/>
</dbReference>
<dbReference type="Proteomes" id="UP000026915">
    <property type="component" value="Chromosome 8"/>
</dbReference>
<sequence>MSVRWQGSMQPDWLLSCILPSLLFIKWVVQFSLAINSSTITSTTLRIHKPHPRSSTTNRSFYIYKIDKNYTESGQRTLLLFASFTHPRQPTGALRY</sequence>
<dbReference type="AlphaFoldDB" id="A0A061FKA1"/>